<dbReference type="GO" id="GO:0005615">
    <property type="term" value="C:extracellular space"/>
    <property type="evidence" value="ECO:0007669"/>
    <property type="project" value="InterPro"/>
</dbReference>
<keyword evidence="3" id="KW-1185">Reference proteome</keyword>
<dbReference type="InterPro" id="IPR000215">
    <property type="entry name" value="Serpin_fam"/>
</dbReference>
<dbReference type="AlphaFoldDB" id="A0AAV5F1I5"/>
<proteinExistence type="predicted"/>
<protein>
    <recommendedName>
        <fullName evidence="1">Serpin domain-containing protein</fullName>
    </recommendedName>
</protein>
<feature type="domain" description="Serpin" evidence="1">
    <location>
        <begin position="1"/>
        <end position="97"/>
    </location>
</feature>
<comment type="caution">
    <text evidence="2">The sequence shown here is derived from an EMBL/GenBank/DDBJ whole genome shotgun (WGS) entry which is preliminary data.</text>
</comment>
<dbReference type="Proteomes" id="UP001054889">
    <property type="component" value="Unassembled WGS sequence"/>
</dbReference>
<organism evidence="2 3">
    <name type="scientific">Eleusine coracana subsp. coracana</name>
    <dbReference type="NCBI Taxonomy" id="191504"/>
    <lineage>
        <taxon>Eukaryota</taxon>
        <taxon>Viridiplantae</taxon>
        <taxon>Streptophyta</taxon>
        <taxon>Embryophyta</taxon>
        <taxon>Tracheophyta</taxon>
        <taxon>Spermatophyta</taxon>
        <taxon>Magnoliopsida</taxon>
        <taxon>Liliopsida</taxon>
        <taxon>Poales</taxon>
        <taxon>Poaceae</taxon>
        <taxon>PACMAD clade</taxon>
        <taxon>Chloridoideae</taxon>
        <taxon>Cynodonteae</taxon>
        <taxon>Eleusininae</taxon>
        <taxon>Eleusine</taxon>
    </lineage>
</organism>
<dbReference type="Pfam" id="PF00079">
    <property type="entry name" value="Serpin"/>
    <property type="match status" value="1"/>
</dbReference>
<dbReference type="PANTHER" id="PTHR11461">
    <property type="entry name" value="SERINE PROTEASE INHIBITOR, SERPIN"/>
    <property type="match status" value="1"/>
</dbReference>
<dbReference type="GO" id="GO:0004867">
    <property type="term" value="F:serine-type endopeptidase inhibitor activity"/>
    <property type="evidence" value="ECO:0007669"/>
    <property type="project" value="InterPro"/>
</dbReference>
<reference evidence="2" key="1">
    <citation type="journal article" date="2018" name="DNA Res.">
        <title>Multiple hybrid de novo genome assembly of finger millet, an orphan allotetraploid crop.</title>
        <authorList>
            <person name="Hatakeyama M."/>
            <person name="Aluri S."/>
            <person name="Balachadran M.T."/>
            <person name="Sivarajan S.R."/>
            <person name="Patrignani A."/>
            <person name="Gruter S."/>
            <person name="Poveda L."/>
            <person name="Shimizu-Inatsugi R."/>
            <person name="Baeten J."/>
            <person name="Francoijs K.J."/>
            <person name="Nataraja K.N."/>
            <person name="Reddy Y.A.N."/>
            <person name="Phadnis S."/>
            <person name="Ravikumar R.L."/>
            <person name="Schlapbach R."/>
            <person name="Sreeman S.M."/>
            <person name="Shimizu K.K."/>
        </authorList>
    </citation>
    <scope>NUCLEOTIDE SEQUENCE</scope>
</reference>
<dbReference type="InterPro" id="IPR036186">
    <property type="entry name" value="Serpin_sf"/>
</dbReference>
<gene>
    <name evidence="2" type="primary">gb16873</name>
    <name evidence="2" type="ORF">PR202_gb16873</name>
</gene>
<dbReference type="EMBL" id="BQKI01000081">
    <property type="protein sequence ID" value="GJN28716.1"/>
    <property type="molecule type" value="Genomic_DNA"/>
</dbReference>
<dbReference type="PANTHER" id="PTHR11461:SF379">
    <property type="entry name" value="SERPIN DOMAIN-CONTAINING PROTEIN"/>
    <property type="match status" value="1"/>
</dbReference>
<evidence type="ECO:0000259" key="1">
    <source>
        <dbReference type="Pfam" id="PF00079"/>
    </source>
</evidence>
<dbReference type="SUPFAM" id="SSF56574">
    <property type="entry name" value="Serpins"/>
    <property type="match status" value="1"/>
</dbReference>
<evidence type="ECO:0000313" key="2">
    <source>
        <dbReference type="EMBL" id="GJN28716.1"/>
    </source>
</evidence>
<accession>A0AAV5F1I5</accession>
<evidence type="ECO:0000313" key="3">
    <source>
        <dbReference type="Proteomes" id="UP001054889"/>
    </source>
</evidence>
<reference evidence="2" key="2">
    <citation type="submission" date="2021-12" db="EMBL/GenBank/DDBJ databases">
        <title>Resequencing data analysis of finger millet.</title>
        <authorList>
            <person name="Hatakeyama M."/>
            <person name="Aluri S."/>
            <person name="Balachadran M.T."/>
            <person name="Sivarajan S.R."/>
            <person name="Poveda L."/>
            <person name="Shimizu-Inatsugi R."/>
            <person name="Schlapbach R."/>
            <person name="Sreeman S.M."/>
            <person name="Shimizu K.K."/>
        </authorList>
    </citation>
    <scope>NUCLEOTIDE SEQUENCE</scope>
</reference>
<dbReference type="Gene3D" id="2.30.39.10">
    <property type="entry name" value="Alpha-1-antitrypsin, domain 1"/>
    <property type="match status" value="1"/>
</dbReference>
<sequence length="185" mass="20134">MCVFLPDSRDGLPWLMDTMQSDPASFLRDHLPQRRISLIEFLLPKFKLSFSSRVDGVLRDMGIKAAFDVHEADLSDMCEGGASSLAVEKVFHKAVLEHPRSLCCMPELALVFLFCGIIVVPDLDLLHGIPICVVLGKDLILLDLRALDDSGGLSPRTEQGGIALQDALVAQTGEGPCHKRILGVG</sequence>
<dbReference type="InterPro" id="IPR023796">
    <property type="entry name" value="Serpin_dom"/>
</dbReference>
<name>A0AAV5F1I5_ELECO</name>
<dbReference type="InterPro" id="IPR042185">
    <property type="entry name" value="Serpin_sf_2"/>
</dbReference>